<comment type="function">
    <text evidence="4 5">This protein binds to 23S rRNA in the presence of protein L20.</text>
</comment>
<keyword evidence="2 4" id="KW-0689">Ribosomal protein</keyword>
<sequence length="103" mass="11760">MQAIVKIKGHQYLVVPKMKFRVDRMIEEEGAIVSFPEVYAIIDNDTMRVGKPIVAGASVQATVLKHARGKKVITFKYRPKARSRVKKGFKPEYTEIEITEIQI</sequence>
<dbReference type="GO" id="GO:0005840">
    <property type="term" value="C:ribosome"/>
    <property type="evidence" value="ECO:0007669"/>
    <property type="project" value="UniProtKB-KW"/>
</dbReference>
<dbReference type="Proteomes" id="UP000236842">
    <property type="component" value="Unassembled WGS sequence"/>
</dbReference>
<dbReference type="EMBL" id="PFIJ01000021">
    <property type="protein sequence ID" value="PIX29052.1"/>
    <property type="molecule type" value="Genomic_DNA"/>
</dbReference>
<dbReference type="GO" id="GO:0019843">
    <property type="term" value="F:rRNA binding"/>
    <property type="evidence" value="ECO:0007669"/>
    <property type="project" value="UniProtKB-UniRule"/>
</dbReference>
<comment type="similarity">
    <text evidence="1 4 5">Belongs to the bacterial ribosomal protein bL21 family.</text>
</comment>
<gene>
    <name evidence="4 6" type="primary">rplU</name>
    <name evidence="6" type="ORF">COZ64_01135</name>
</gene>
<evidence type="ECO:0000313" key="7">
    <source>
        <dbReference type="Proteomes" id="UP000236842"/>
    </source>
</evidence>
<dbReference type="GO" id="GO:0005737">
    <property type="term" value="C:cytoplasm"/>
    <property type="evidence" value="ECO:0007669"/>
    <property type="project" value="UniProtKB-ARBA"/>
</dbReference>
<keyword evidence="3 4" id="KW-0687">Ribonucleoprotein</keyword>
<dbReference type="PANTHER" id="PTHR21349:SF0">
    <property type="entry name" value="LARGE RIBOSOMAL SUBUNIT PROTEIN BL21M"/>
    <property type="match status" value="1"/>
</dbReference>
<dbReference type="InterPro" id="IPR028909">
    <property type="entry name" value="bL21-like"/>
</dbReference>
<name>A0A2H9N6M5_9BACT</name>
<evidence type="ECO:0000256" key="5">
    <source>
        <dbReference type="RuleBase" id="RU000562"/>
    </source>
</evidence>
<reference evidence="7" key="1">
    <citation type="submission" date="2017-09" db="EMBL/GenBank/DDBJ databases">
        <title>Depth-based differentiation of microbial function through sediment-hosted aquifers and enrichment of novel symbionts in the deep terrestrial subsurface.</title>
        <authorList>
            <person name="Probst A.J."/>
            <person name="Ladd B."/>
            <person name="Jarett J.K."/>
            <person name="Geller-Mcgrath D.E."/>
            <person name="Sieber C.M.K."/>
            <person name="Emerson J.B."/>
            <person name="Anantharaman K."/>
            <person name="Thomas B.C."/>
            <person name="Malmstrom R."/>
            <person name="Stieglmeier M."/>
            <person name="Klingl A."/>
            <person name="Woyke T."/>
            <person name="Ryan C.M."/>
            <person name="Banfield J.F."/>
        </authorList>
    </citation>
    <scope>NUCLEOTIDE SEQUENCE [LARGE SCALE GENOMIC DNA]</scope>
</reference>
<evidence type="ECO:0000256" key="1">
    <source>
        <dbReference type="ARBA" id="ARBA00008563"/>
    </source>
</evidence>
<evidence type="ECO:0000313" key="6">
    <source>
        <dbReference type="EMBL" id="PIX29052.1"/>
    </source>
</evidence>
<keyword evidence="4 5" id="KW-0699">rRNA-binding</keyword>
<comment type="subunit">
    <text evidence="4">Part of the 50S ribosomal subunit. Contacts protein L20.</text>
</comment>
<keyword evidence="4 5" id="KW-0694">RNA-binding</keyword>
<dbReference type="HAMAP" id="MF_01363">
    <property type="entry name" value="Ribosomal_bL21"/>
    <property type="match status" value="1"/>
</dbReference>
<dbReference type="InterPro" id="IPR001787">
    <property type="entry name" value="Ribosomal_bL21"/>
</dbReference>
<dbReference type="AlphaFoldDB" id="A0A2H9N6M5"/>
<accession>A0A2H9N6M5</accession>
<protein>
    <recommendedName>
        <fullName evidence="4">Large ribosomal subunit protein bL21</fullName>
    </recommendedName>
</protein>
<dbReference type="NCBIfam" id="TIGR00061">
    <property type="entry name" value="L21"/>
    <property type="match status" value="1"/>
</dbReference>
<dbReference type="InterPro" id="IPR036164">
    <property type="entry name" value="bL21-like_sf"/>
</dbReference>
<dbReference type="Pfam" id="PF00829">
    <property type="entry name" value="Ribosomal_L21p"/>
    <property type="match status" value="1"/>
</dbReference>
<evidence type="ECO:0000256" key="4">
    <source>
        <dbReference type="HAMAP-Rule" id="MF_01363"/>
    </source>
</evidence>
<dbReference type="GO" id="GO:0006412">
    <property type="term" value="P:translation"/>
    <property type="evidence" value="ECO:0007669"/>
    <property type="project" value="UniProtKB-UniRule"/>
</dbReference>
<comment type="caution">
    <text evidence="6">The sequence shown here is derived from an EMBL/GenBank/DDBJ whole genome shotgun (WGS) entry which is preliminary data.</text>
</comment>
<organism evidence="6 7">
    <name type="scientific">Candidatus Brennerbacteria bacterium CG_4_8_14_3_um_filter_43_14</name>
    <dbReference type="NCBI Taxonomy" id="1974521"/>
    <lineage>
        <taxon>Bacteria</taxon>
        <taxon>Candidatus Brenneribacteriota</taxon>
    </lineage>
</organism>
<dbReference type="SUPFAM" id="SSF141091">
    <property type="entry name" value="L21p-like"/>
    <property type="match status" value="1"/>
</dbReference>
<dbReference type="GO" id="GO:0003735">
    <property type="term" value="F:structural constituent of ribosome"/>
    <property type="evidence" value="ECO:0007669"/>
    <property type="project" value="InterPro"/>
</dbReference>
<evidence type="ECO:0000256" key="2">
    <source>
        <dbReference type="ARBA" id="ARBA00022980"/>
    </source>
</evidence>
<dbReference type="GO" id="GO:1990904">
    <property type="term" value="C:ribonucleoprotein complex"/>
    <property type="evidence" value="ECO:0007669"/>
    <property type="project" value="UniProtKB-KW"/>
</dbReference>
<evidence type="ECO:0000256" key="3">
    <source>
        <dbReference type="ARBA" id="ARBA00023274"/>
    </source>
</evidence>
<dbReference type="PANTHER" id="PTHR21349">
    <property type="entry name" value="50S RIBOSOMAL PROTEIN L21"/>
    <property type="match status" value="1"/>
</dbReference>
<proteinExistence type="inferred from homology"/>